<dbReference type="PANTHER" id="PTHR11675:SF126">
    <property type="entry name" value="RICIN B LECTIN DOMAIN-CONTAINING PROTEIN"/>
    <property type="match status" value="1"/>
</dbReference>
<evidence type="ECO:0000313" key="3">
    <source>
        <dbReference type="EMBL" id="MBU3856192.1"/>
    </source>
</evidence>
<protein>
    <submittedName>
        <fullName evidence="3">Glycosyltransferase</fullName>
        <ecNumber evidence="3">2.4.-.-</ecNumber>
    </submittedName>
</protein>
<keyword evidence="3" id="KW-0808">Transferase</keyword>
<sequence length="319" mass="37286">MYKTLSTSQLTVIIPFLNEGEEVAHTVESVCRYAGDKVDILVINDASQTLYDYEEMLRPYPVTYIRNEKRMGVAACRDMGVQRIETPYFLFLDAHMRFYEAGWDRRLAGYLAEDDRRLLCCQTYALAKDESGDIEPIPNRKVSYGTFLTFEGNTPLSPRWIFGEDPAPDRELIDIPCVFGAAYAASKRYWTYLRGLEGLIYYGYDEPYISLKVWMEGGRCQLVKDLLAGHIYRKRSPYRVTPDELMYNPLWIATLLLPEEEKGKVYAVYRQQNEYLFQQMMKRMEENGELLRELKVYYKQILKTDFGCVKQLNVSHINN</sequence>
<dbReference type="Pfam" id="PF00535">
    <property type="entry name" value="Glycos_transf_2"/>
    <property type="match status" value="1"/>
</dbReference>
<name>A0A948TMW0_9BACT</name>
<evidence type="ECO:0000256" key="1">
    <source>
        <dbReference type="ARBA" id="ARBA00023157"/>
    </source>
</evidence>
<dbReference type="InterPro" id="IPR001173">
    <property type="entry name" value="Glyco_trans_2-like"/>
</dbReference>
<dbReference type="Gene3D" id="3.90.550.10">
    <property type="entry name" value="Spore Coat Polysaccharide Biosynthesis Protein SpsA, Chain A"/>
    <property type="match status" value="1"/>
</dbReference>
<gene>
    <name evidence="3" type="ORF">H9928_06510</name>
</gene>
<reference evidence="3" key="2">
    <citation type="submission" date="2021-04" db="EMBL/GenBank/DDBJ databases">
        <authorList>
            <person name="Gilroy R."/>
        </authorList>
    </citation>
    <scope>NUCLEOTIDE SEQUENCE</scope>
    <source>
        <strain evidence="3">8470</strain>
    </source>
</reference>
<proteinExistence type="predicted"/>
<dbReference type="SUPFAM" id="SSF53448">
    <property type="entry name" value="Nucleotide-diphospho-sugar transferases"/>
    <property type="match status" value="1"/>
</dbReference>
<keyword evidence="1" id="KW-1015">Disulfide bond</keyword>
<evidence type="ECO:0000259" key="2">
    <source>
        <dbReference type="Pfam" id="PF00535"/>
    </source>
</evidence>
<dbReference type="EMBL" id="JAHLFJ010000063">
    <property type="protein sequence ID" value="MBU3856192.1"/>
    <property type="molecule type" value="Genomic_DNA"/>
</dbReference>
<dbReference type="Proteomes" id="UP000784286">
    <property type="component" value="Unassembled WGS sequence"/>
</dbReference>
<dbReference type="GO" id="GO:0006493">
    <property type="term" value="P:protein O-linked glycosylation"/>
    <property type="evidence" value="ECO:0007669"/>
    <property type="project" value="TreeGrafter"/>
</dbReference>
<comment type="caution">
    <text evidence="3">The sequence shown here is derived from an EMBL/GenBank/DDBJ whole genome shotgun (WGS) entry which is preliminary data.</text>
</comment>
<evidence type="ECO:0000313" key="4">
    <source>
        <dbReference type="Proteomes" id="UP000784286"/>
    </source>
</evidence>
<dbReference type="AlphaFoldDB" id="A0A948TMW0"/>
<feature type="domain" description="Glycosyltransferase 2-like" evidence="2">
    <location>
        <begin position="11"/>
        <end position="128"/>
    </location>
</feature>
<dbReference type="EC" id="2.4.-.-" evidence="3"/>
<reference evidence="3" key="1">
    <citation type="journal article" date="2021" name="PeerJ">
        <title>Extensive microbial diversity within the chicken gut microbiome revealed by metagenomics and culture.</title>
        <authorList>
            <person name="Gilroy R."/>
            <person name="Ravi A."/>
            <person name="Getino M."/>
            <person name="Pursley I."/>
            <person name="Horton D.L."/>
            <person name="Alikhan N.F."/>
            <person name="Baker D."/>
            <person name="Gharbi K."/>
            <person name="Hall N."/>
            <person name="Watson M."/>
            <person name="Adriaenssens E.M."/>
            <person name="Foster-Nyarko E."/>
            <person name="Jarju S."/>
            <person name="Secka A."/>
            <person name="Antonio M."/>
            <person name="Oren A."/>
            <person name="Chaudhuri R.R."/>
            <person name="La Ragione R."/>
            <person name="Hildebrand F."/>
            <person name="Pallen M.J."/>
        </authorList>
    </citation>
    <scope>NUCLEOTIDE SEQUENCE</scope>
    <source>
        <strain evidence="3">8470</strain>
    </source>
</reference>
<accession>A0A948TMW0</accession>
<dbReference type="GO" id="GO:0004653">
    <property type="term" value="F:polypeptide N-acetylgalactosaminyltransferase activity"/>
    <property type="evidence" value="ECO:0007669"/>
    <property type="project" value="TreeGrafter"/>
</dbReference>
<organism evidence="3 4">
    <name type="scientific">Candidatus Phocaeicola excrementipullorum</name>
    <dbReference type="NCBI Taxonomy" id="2838731"/>
    <lineage>
        <taxon>Bacteria</taxon>
        <taxon>Pseudomonadati</taxon>
        <taxon>Bacteroidota</taxon>
        <taxon>Bacteroidia</taxon>
        <taxon>Bacteroidales</taxon>
        <taxon>Bacteroidaceae</taxon>
        <taxon>Phocaeicola</taxon>
    </lineage>
</organism>
<dbReference type="InterPro" id="IPR029044">
    <property type="entry name" value="Nucleotide-diphossugar_trans"/>
</dbReference>
<keyword evidence="3" id="KW-0328">Glycosyltransferase</keyword>
<dbReference type="PANTHER" id="PTHR11675">
    <property type="entry name" value="N-ACETYLGALACTOSAMINYLTRANSFERASE"/>
    <property type="match status" value="1"/>
</dbReference>